<evidence type="ECO:0000313" key="1">
    <source>
        <dbReference type="EMBL" id="OAO12594.1"/>
    </source>
</evidence>
<dbReference type="GO" id="GO:0000447">
    <property type="term" value="P:endonucleolytic cleavage in ITS1 to separate SSU-rRNA from 5.8S rRNA and LSU-rRNA from tricistronic rRNA transcript (SSU-rRNA, 5.8S rRNA, LSU-rRNA)"/>
    <property type="evidence" value="ECO:0007669"/>
    <property type="project" value="TreeGrafter"/>
</dbReference>
<dbReference type="PANTHER" id="PTHR15396:SF1">
    <property type="entry name" value="RIBONUCLEASE P PROTEIN SUBUNIT P40"/>
    <property type="match status" value="1"/>
</dbReference>
<proteinExistence type="predicted"/>
<protein>
    <submittedName>
        <fullName evidence="1">Uncharacterized protein</fullName>
    </submittedName>
</protein>
<sequence>MLLKTNGFYYQIKGRCALLFEEPFFSTYISAPNGVTLSTIHTPVFCTNSLCLFRGEYVVVKLDKESYCTLGLPAKHSSAHLQKDNTYISVIRIKELKESGKLFQRLQSCFQDLPPLDMVCYYDDKEIVFPDEFEVTKVKNTITTHRVTNCSIPILSEAVLRKGMVLDRPRVDEMEEKVYLEQLALRRIDRDGVLNGVLDWLGCIEARSSGMSVETGSMFSSFALSSALEYVSTKSSAVSVYREKGLCTATRVLDKMELLIRQVNTKKLPFACLSVYGTNDCCAQWVKKNAVSEFAYSMNDDAHFVLVIVPDAVFSFVLAADFESRL</sequence>
<dbReference type="GO" id="GO:0004526">
    <property type="term" value="F:ribonuclease P activity"/>
    <property type="evidence" value="ECO:0007669"/>
    <property type="project" value="TreeGrafter"/>
</dbReference>
<dbReference type="GO" id="GO:0001682">
    <property type="term" value="P:tRNA 5'-leader removal"/>
    <property type="evidence" value="ECO:0007669"/>
    <property type="project" value="InterPro"/>
</dbReference>
<dbReference type="InterPro" id="IPR013893">
    <property type="entry name" value="RNase_P_Rpp40"/>
</dbReference>
<dbReference type="GO" id="GO:0000171">
    <property type="term" value="F:ribonuclease MRP activity"/>
    <property type="evidence" value="ECO:0007669"/>
    <property type="project" value="TreeGrafter"/>
</dbReference>
<dbReference type="PANTHER" id="PTHR15396">
    <property type="entry name" value="RIBONUCLEASE P PROTEIN SUBUNIT P40"/>
    <property type="match status" value="1"/>
</dbReference>
<comment type="caution">
    <text evidence="1">The sequence shown here is derived from an EMBL/GenBank/DDBJ whole genome shotgun (WGS) entry which is preliminary data.</text>
</comment>
<organism evidence="1 2">
    <name type="scientific">Blastocystis sp. subtype 1 (strain ATCC 50177 / NandII)</name>
    <dbReference type="NCBI Taxonomy" id="478820"/>
    <lineage>
        <taxon>Eukaryota</taxon>
        <taxon>Sar</taxon>
        <taxon>Stramenopiles</taxon>
        <taxon>Bigyra</taxon>
        <taxon>Opalozoa</taxon>
        <taxon>Opalinata</taxon>
        <taxon>Blastocystidae</taxon>
        <taxon>Blastocystis</taxon>
    </lineage>
</organism>
<dbReference type="Proteomes" id="UP000078348">
    <property type="component" value="Unassembled WGS sequence"/>
</dbReference>
<dbReference type="GO" id="GO:0030681">
    <property type="term" value="C:multimeric ribonuclease P complex"/>
    <property type="evidence" value="ECO:0007669"/>
    <property type="project" value="TreeGrafter"/>
</dbReference>
<dbReference type="EMBL" id="LXWW01000531">
    <property type="protein sequence ID" value="OAO12594.1"/>
    <property type="molecule type" value="Genomic_DNA"/>
</dbReference>
<name>A0A196S9C8_BLAHN</name>
<dbReference type="GO" id="GO:0000172">
    <property type="term" value="C:ribonuclease MRP complex"/>
    <property type="evidence" value="ECO:0007669"/>
    <property type="project" value="TreeGrafter"/>
</dbReference>
<dbReference type="OrthoDB" id="10512078at2759"/>
<gene>
    <name evidence="1" type="ORF">AV274_5691</name>
</gene>
<dbReference type="AlphaFoldDB" id="A0A196S9C8"/>
<accession>A0A196S9C8</accession>
<reference evidence="1 2" key="1">
    <citation type="submission" date="2016-05" db="EMBL/GenBank/DDBJ databases">
        <title>Nuclear genome of Blastocystis sp. subtype 1 NandII.</title>
        <authorList>
            <person name="Gentekaki E."/>
            <person name="Curtis B."/>
            <person name="Stairs C."/>
            <person name="Eme L."/>
            <person name="Herman E."/>
            <person name="Klimes V."/>
            <person name="Arias M.C."/>
            <person name="Elias M."/>
            <person name="Hilliou F."/>
            <person name="Klute M."/>
            <person name="Malik S.-B."/>
            <person name="Pightling A."/>
            <person name="Rachubinski R."/>
            <person name="Salas D."/>
            <person name="Schlacht A."/>
            <person name="Suga H."/>
            <person name="Archibald J."/>
            <person name="Ball S.G."/>
            <person name="Clark G."/>
            <person name="Dacks J."/>
            <person name="Van Der Giezen M."/>
            <person name="Tsaousis A."/>
            <person name="Roger A."/>
        </authorList>
    </citation>
    <scope>NUCLEOTIDE SEQUENCE [LARGE SCALE GENOMIC DNA]</scope>
    <source>
        <strain evidence="2">ATCC 50177 / NandII</strain>
    </source>
</reference>
<dbReference type="Pfam" id="PF08584">
    <property type="entry name" value="Ribonuc_P_40"/>
    <property type="match status" value="1"/>
</dbReference>
<keyword evidence="2" id="KW-1185">Reference proteome</keyword>
<evidence type="ECO:0000313" key="2">
    <source>
        <dbReference type="Proteomes" id="UP000078348"/>
    </source>
</evidence>